<evidence type="ECO:0000313" key="2">
    <source>
        <dbReference type="Proteomes" id="UP000235392"/>
    </source>
</evidence>
<gene>
    <name evidence="1" type="ORF">PCASD_14476</name>
</gene>
<name>A0A2N5U8H8_9BASI</name>
<dbReference type="EMBL" id="PGCI01000206">
    <property type="protein sequence ID" value="PLW34053.1"/>
    <property type="molecule type" value="Genomic_DNA"/>
</dbReference>
<comment type="caution">
    <text evidence="1">The sequence shown here is derived from an EMBL/GenBank/DDBJ whole genome shotgun (WGS) entry which is preliminary data.</text>
</comment>
<evidence type="ECO:0000313" key="1">
    <source>
        <dbReference type="EMBL" id="PLW34053.1"/>
    </source>
</evidence>
<organism evidence="1 2">
    <name type="scientific">Puccinia coronata f. sp. avenae</name>
    <dbReference type="NCBI Taxonomy" id="200324"/>
    <lineage>
        <taxon>Eukaryota</taxon>
        <taxon>Fungi</taxon>
        <taxon>Dikarya</taxon>
        <taxon>Basidiomycota</taxon>
        <taxon>Pucciniomycotina</taxon>
        <taxon>Pucciniomycetes</taxon>
        <taxon>Pucciniales</taxon>
        <taxon>Pucciniaceae</taxon>
        <taxon>Puccinia</taxon>
    </lineage>
</organism>
<proteinExistence type="predicted"/>
<dbReference type="AlphaFoldDB" id="A0A2N5U8H8"/>
<protein>
    <submittedName>
        <fullName evidence="1">Uncharacterized protein</fullName>
    </submittedName>
</protein>
<reference evidence="1 2" key="1">
    <citation type="submission" date="2017-11" db="EMBL/GenBank/DDBJ databases">
        <title>De novo assembly and phasing of dikaryotic genomes from two isolates of Puccinia coronata f. sp. avenae, the causal agent of oat crown rust.</title>
        <authorList>
            <person name="Miller M.E."/>
            <person name="Zhang Y."/>
            <person name="Omidvar V."/>
            <person name="Sperschneider J."/>
            <person name="Schwessinger B."/>
            <person name="Raley C."/>
            <person name="Palmer J.M."/>
            <person name="Garnica D."/>
            <person name="Upadhyaya N."/>
            <person name="Rathjen J."/>
            <person name="Taylor J.M."/>
            <person name="Park R.F."/>
            <person name="Dodds P.N."/>
            <person name="Hirsch C.D."/>
            <person name="Kianian S.F."/>
            <person name="Figueroa M."/>
        </authorList>
    </citation>
    <scope>NUCLEOTIDE SEQUENCE [LARGE SCALE GENOMIC DNA]</scope>
    <source>
        <strain evidence="1">12SD80</strain>
    </source>
</reference>
<dbReference type="Proteomes" id="UP000235392">
    <property type="component" value="Unassembled WGS sequence"/>
</dbReference>
<sequence length="100" mass="11399">MIPARLSVVGQDSREFQVAEGAQDERLHKCLDVASGVEWVQRRPSSARWTLRQGHHCDQKYVLHTTQHHSDHIKAKPSTELGLTPSRKDIPEICCIDFDL</sequence>
<accession>A0A2N5U8H8</accession>